<feature type="domain" description="Oxidoreductase FAD/NAD(P)-binding" evidence="1">
    <location>
        <begin position="13"/>
        <end position="55"/>
    </location>
</feature>
<evidence type="ECO:0000259" key="1">
    <source>
        <dbReference type="Pfam" id="PF00175"/>
    </source>
</evidence>
<reference evidence="2 3" key="1">
    <citation type="submission" date="2017-03" db="EMBL/GenBank/DDBJ databases">
        <title>Lifting the veil on microbial sulfur biogeochemistry in mining wastewaters.</title>
        <authorList>
            <person name="Kantor R.S."/>
            <person name="Colenbrander Nelson T."/>
            <person name="Marshall S."/>
            <person name="Bennett D."/>
            <person name="Apte S."/>
            <person name="Camacho D."/>
            <person name="Thomas B.C."/>
            <person name="Warren L.A."/>
            <person name="Banfield J.F."/>
        </authorList>
    </citation>
    <scope>NUCLEOTIDE SEQUENCE [LARGE SCALE GENOMIC DNA]</scope>
    <source>
        <strain evidence="2">32-69-9</strain>
    </source>
</reference>
<evidence type="ECO:0000313" key="2">
    <source>
        <dbReference type="EMBL" id="OYX30298.1"/>
    </source>
</evidence>
<dbReference type="Pfam" id="PF00175">
    <property type="entry name" value="NAD_binding_1"/>
    <property type="match status" value="1"/>
</dbReference>
<gene>
    <name evidence="2" type="ORF">B7Z01_14750</name>
</gene>
<protein>
    <recommendedName>
        <fullName evidence="1">Oxidoreductase FAD/NAD(P)-binding domain-containing protein</fullName>
    </recommendedName>
</protein>
<dbReference type="AlphaFoldDB" id="A0A258FE14"/>
<evidence type="ECO:0000313" key="3">
    <source>
        <dbReference type="Proteomes" id="UP000215595"/>
    </source>
</evidence>
<feature type="non-terminal residue" evidence="2">
    <location>
        <position position="1"/>
    </location>
</feature>
<dbReference type="InterPro" id="IPR039261">
    <property type="entry name" value="FNR_nucleotide-bd"/>
</dbReference>
<organism evidence="2 3">
    <name type="scientific">Brevundimonas subvibrioides</name>
    <dbReference type="NCBI Taxonomy" id="74313"/>
    <lineage>
        <taxon>Bacteria</taxon>
        <taxon>Pseudomonadati</taxon>
        <taxon>Pseudomonadota</taxon>
        <taxon>Alphaproteobacteria</taxon>
        <taxon>Caulobacterales</taxon>
        <taxon>Caulobacteraceae</taxon>
        <taxon>Brevundimonas</taxon>
    </lineage>
</organism>
<comment type="caution">
    <text evidence="2">The sequence shown here is derived from an EMBL/GenBank/DDBJ whole genome shotgun (WGS) entry which is preliminary data.</text>
</comment>
<dbReference type="InterPro" id="IPR001433">
    <property type="entry name" value="OxRdtase_FAD/NAD-bd"/>
</dbReference>
<sequence length="60" mass="6875">LLASDPEDAFARGITRPMRLYWGVRDRKDLYLLSLCEAWQREHRNFSVVPVVSEAGVRAG</sequence>
<accession>A0A258FE14</accession>
<name>A0A258FE14_9CAUL</name>
<dbReference type="EMBL" id="NCEB01000047">
    <property type="protein sequence ID" value="OYX30298.1"/>
    <property type="molecule type" value="Genomic_DNA"/>
</dbReference>
<dbReference type="Proteomes" id="UP000215595">
    <property type="component" value="Unassembled WGS sequence"/>
</dbReference>
<dbReference type="GO" id="GO:0016491">
    <property type="term" value="F:oxidoreductase activity"/>
    <property type="evidence" value="ECO:0007669"/>
    <property type="project" value="InterPro"/>
</dbReference>
<dbReference type="Gene3D" id="3.40.50.80">
    <property type="entry name" value="Nucleotide-binding domain of ferredoxin-NADP reductase (FNR) module"/>
    <property type="match status" value="1"/>
</dbReference>
<dbReference type="SUPFAM" id="SSF52343">
    <property type="entry name" value="Ferredoxin reductase-like, C-terminal NADP-linked domain"/>
    <property type="match status" value="1"/>
</dbReference>
<proteinExistence type="predicted"/>